<keyword evidence="4 12" id="KW-0808">Transferase</keyword>
<dbReference type="STRING" id="5486.A0A367YI31"/>
<protein>
    <submittedName>
        <fullName evidence="12">Alpha-1,2-mannosyltransferase MNN26</fullName>
    </submittedName>
</protein>
<evidence type="ECO:0000256" key="7">
    <source>
        <dbReference type="ARBA" id="ARBA00022989"/>
    </source>
</evidence>
<evidence type="ECO:0000256" key="11">
    <source>
        <dbReference type="SAM" id="Phobius"/>
    </source>
</evidence>
<evidence type="ECO:0000256" key="2">
    <source>
        <dbReference type="ARBA" id="ARBA00004922"/>
    </source>
</evidence>
<keyword evidence="13" id="KW-1185">Reference proteome</keyword>
<dbReference type="UniPathway" id="UPA00378"/>
<dbReference type="Proteomes" id="UP000253472">
    <property type="component" value="Unassembled WGS sequence"/>
</dbReference>
<evidence type="ECO:0000313" key="13">
    <source>
        <dbReference type="Proteomes" id="UP000253472"/>
    </source>
</evidence>
<evidence type="ECO:0000313" key="12">
    <source>
        <dbReference type="EMBL" id="RCK65427.1"/>
    </source>
</evidence>
<organism evidence="12 13">
    <name type="scientific">Candida viswanathii</name>
    <dbReference type="NCBI Taxonomy" id="5486"/>
    <lineage>
        <taxon>Eukaryota</taxon>
        <taxon>Fungi</taxon>
        <taxon>Dikarya</taxon>
        <taxon>Ascomycota</taxon>
        <taxon>Saccharomycotina</taxon>
        <taxon>Pichiomycetes</taxon>
        <taxon>Debaryomycetaceae</taxon>
        <taxon>Candida/Lodderomyces clade</taxon>
        <taxon>Candida</taxon>
    </lineage>
</organism>
<comment type="caution">
    <text evidence="12">The sequence shown here is derived from an EMBL/GenBank/DDBJ whole genome shotgun (WGS) entry which is preliminary data.</text>
</comment>
<evidence type="ECO:0000256" key="1">
    <source>
        <dbReference type="ARBA" id="ARBA00004323"/>
    </source>
</evidence>
<dbReference type="SUPFAM" id="SSF53448">
    <property type="entry name" value="Nucleotide-diphospho-sugar transferases"/>
    <property type="match status" value="1"/>
</dbReference>
<dbReference type="OrthoDB" id="4484309at2759"/>
<keyword evidence="7 11" id="KW-1133">Transmembrane helix</keyword>
<dbReference type="InterPro" id="IPR029044">
    <property type="entry name" value="Nucleotide-diphossugar_trans"/>
</dbReference>
<dbReference type="GO" id="GO:0046354">
    <property type="term" value="P:mannan biosynthetic process"/>
    <property type="evidence" value="ECO:0007669"/>
    <property type="project" value="TreeGrafter"/>
</dbReference>
<evidence type="ECO:0000256" key="4">
    <source>
        <dbReference type="ARBA" id="ARBA00022679"/>
    </source>
</evidence>
<dbReference type="PANTHER" id="PTHR31646">
    <property type="entry name" value="ALPHA-1,2-MANNOSYLTRANSFERASE MNN2"/>
    <property type="match status" value="1"/>
</dbReference>
<evidence type="ECO:0000256" key="6">
    <source>
        <dbReference type="ARBA" id="ARBA00022968"/>
    </source>
</evidence>
<feature type="compositionally biased region" description="Low complexity" evidence="10">
    <location>
        <begin position="744"/>
        <end position="762"/>
    </location>
</feature>
<evidence type="ECO:0000256" key="5">
    <source>
        <dbReference type="ARBA" id="ARBA00022692"/>
    </source>
</evidence>
<proteinExistence type="inferred from homology"/>
<dbReference type="GO" id="GO:0000139">
    <property type="term" value="C:Golgi membrane"/>
    <property type="evidence" value="ECO:0007669"/>
    <property type="project" value="UniProtKB-SubCell"/>
</dbReference>
<evidence type="ECO:0000256" key="10">
    <source>
        <dbReference type="SAM" id="MobiDB-lite"/>
    </source>
</evidence>
<keyword evidence="6" id="KW-0735">Signal-anchor</keyword>
<dbReference type="EMBL" id="QLNQ01000020">
    <property type="protein sequence ID" value="RCK65427.1"/>
    <property type="molecule type" value="Genomic_DNA"/>
</dbReference>
<dbReference type="PANTHER" id="PTHR31646:SF1">
    <property type="entry name" value="ALPHA-1,2-MANNOSYLTRANSFERASE MNN2"/>
    <property type="match status" value="1"/>
</dbReference>
<keyword evidence="9 11" id="KW-0472">Membrane</keyword>
<keyword evidence="5 11" id="KW-0812">Transmembrane</keyword>
<comment type="subcellular location">
    <subcellularLocation>
        <location evidence="1">Golgi apparatus membrane</location>
        <topology evidence="1">Single-pass type II membrane protein</topology>
    </subcellularLocation>
</comment>
<dbReference type="InterPro" id="IPR022751">
    <property type="entry name" value="Alpha_mannosyltransferase"/>
</dbReference>
<reference evidence="12 13" key="1">
    <citation type="submission" date="2018-06" db="EMBL/GenBank/DDBJ databases">
        <title>Whole genome sequencing of Candida tropicalis (genome annotated by CSBL at Korea University).</title>
        <authorList>
            <person name="Ahn J."/>
        </authorList>
    </citation>
    <scope>NUCLEOTIDE SEQUENCE [LARGE SCALE GENOMIC DNA]</scope>
    <source>
        <strain evidence="12 13">ATCC 20962</strain>
    </source>
</reference>
<comment type="pathway">
    <text evidence="2">Protein modification; protein glycosylation.</text>
</comment>
<evidence type="ECO:0000256" key="9">
    <source>
        <dbReference type="ARBA" id="ARBA00023136"/>
    </source>
</evidence>
<sequence>MFFRRLSLLYLLLGVLIFTVVVFNVSILSSSKSTLKGKGATYFTSDKTTIQSHISNLDNEDYVRSLLKELETAKKEELLGEIRQKLEKEEKPRVIQELKTQLRTKYLDEIKKHIKNEVAEEHTNAIYRESAFSYDLFEKLVDEFAMEHQLYFEPAAFLQVLKDAEMTEEFKDMVVTASTKYFGRQTYFEHLLKEILLDNKPKCEPLTKEEKGKKLNPTYQWDARVISQSYLRESSLSIPGEKFRAIRYAHDQVVEALKNLADPPLQFFKGHGIVINGGGNMIAAALTAIANLRERGSTLPVELVLDTKEEYDKQICEELLPKKLKGKCVIIEEEVGKDIFEAITEKFSRKILGLLVSSFDHTIAMDADNFAIKNLDTLLYTEPYLSNKMILWPDLWVKLTSPLFYKIARIEPGELVGRFGIPNDDSFAEYLAKDPELEVHFHDFANLPSPISVETGQIVFSKREHLRSLLLALYYNINSEDLYMNLIYQGAFGEGDRETITPALHVMNERYSLENQKVHLLGYTAENGKFSETTLGQTDPRDNVDFYADWKKFLKSRKLDTRLNPFQSGGYTSRLIEQFKEYKKKIIEDQKLEDEDTVHRVIDYKMPEILFLHCNHPKIDPVKNVDDGEYGIYSRRNMGPPESVRGLFQGIDWELRFHTVSKWVACEGITSSNYWDKVAGKSRTEVCKKVSEYVEYLKKDTFDPDATKLTVLGSKKAAEESTEDEIENLKPAKAQAPPKPAPAVGPAAAAAGEAGAEGIGPEVQRDDA</sequence>
<keyword evidence="8" id="KW-0333">Golgi apparatus</keyword>
<feature type="transmembrane region" description="Helical" evidence="11">
    <location>
        <begin position="7"/>
        <end position="28"/>
    </location>
</feature>
<gene>
    <name evidence="12" type="primary">MNN26_0</name>
    <name evidence="12" type="ORF">Cantr_01092</name>
</gene>
<evidence type="ECO:0000256" key="8">
    <source>
        <dbReference type="ARBA" id="ARBA00023034"/>
    </source>
</evidence>
<accession>A0A367YI31</accession>
<dbReference type="Pfam" id="PF11051">
    <property type="entry name" value="Mannosyl_trans3"/>
    <property type="match status" value="1"/>
</dbReference>
<dbReference type="GO" id="GO:0000026">
    <property type="term" value="F:alpha-1,2-mannosyltransferase activity"/>
    <property type="evidence" value="ECO:0007669"/>
    <property type="project" value="TreeGrafter"/>
</dbReference>
<feature type="region of interest" description="Disordered" evidence="10">
    <location>
        <begin position="717"/>
        <end position="768"/>
    </location>
</feature>
<name>A0A367YI31_9ASCO</name>
<evidence type="ECO:0000256" key="3">
    <source>
        <dbReference type="ARBA" id="ARBA00009105"/>
    </source>
</evidence>
<dbReference type="AlphaFoldDB" id="A0A367YI31"/>
<keyword evidence="12" id="KW-0328">Glycosyltransferase</keyword>
<comment type="similarity">
    <text evidence="3">Belongs to the MNN1/MNT family.</text>
</comment>